<dbReference type="GO" id="GO:0005524">
    <property type="term" value="F:ATP binding"/>
    <property type="evidence" value="ECO:0007669"/>
    <property type="project" value="UniProtKB-KW"/>
</dbReference>
<comment type="catalytic activity">
    <reaction evidence="1">
        <text>ATP + protein L-histidine = ADP + protein N-phospho-L-histidine.</text>
        <dbReference type="EC" id="2.7.13.3"/>
    </reaction>
</comment>
<dbReference type="CDD" id="cd00082">
    <property type="entry name" value="HisKA"/>
    <property type="match status" value="1"/>
</dbReference>
<name>A0A9J6P887_9CLOT</name>
<keyword evidence="7" id="KW-0067">ATP-binding</keyword>
<keyword evidence="9" id="KW-0472">Membrane</keyword>
<dbReference type="Gene3D" id="3.40.190.10">
    <property type="entry name" value="Periplasmic binding protein-like II"/>
    <property type="match status" value="2"/>
</dbReference>
<protein>
    <recommendedName>
        <fullName evidence="2">histidine kinase</fullName>
        <ecNumber evidence="2">2.7.13.3</ecNumber>
    </recommendedName>
</protein>
<dbReference type="PROSITE" id="PS50112">
    <property type="entry name" value="PAS"/>
    <property type="match status" value="1"/>
</dbReference>
<dbReference type="PRINTS" id="PR00344">
    <property type="entry name" value="BCTRLSENSOR"/>
</dbReference>
<dbReference type="Proteomes" id="UP001056429">
    <property type="component" value="Unassembled WGS sequence"/>
</dbReference>
<organism evidence="12 13">
    <name type="scientific">Oceanirhabdus seepicola</name>
    <dbReference type="NCBI Taxonomy" id="2828781"/>
    <lineage>
        <taxon>Bacteria</taxon>
        <taxon>Bacillati</taxon>
        <taxon>Bacillota</taxon>
        <taxon>Clostridia</taxon>
        <taxon>Eubacteriales</taxon>
        <taxon>Clostridiaceae</taxon>
        <taxon>Oceanirhabdus</taxon>
    </lineage>
</organism>
<evidence type="ECO:0000256" key="6">
    <source>
        <dbReference type="ARBA" id="ARBA00022777"/>
    </source>
</evidence>
<evidence type="ECO:0000259" key="11">
    <source>
        <dbReference type="PROSITE" id="PS50112"/>
    </source>
</evidence>
<keyword evidence="5" id="KW-0547">Nucleotide-binding</keyword>
<dbReference type="SUPFAM" id="SSF55785">
    <property type="entry name" value="PYP-like sensor domain (PAS domain)"/>
    <property type="match status" value="1"/>
</dbReference>
<dbReference type="GO" id="GO:0000155">
    <property type="term" value="F:phosphorelay sensor kinase activity"/>
    <property type="evidence" value="ECO:0007669"/>
    <property type="project" value="InterPro"/>
</dbReference>
<dbReference type="InterPro" id="IPR003594">
    <property type="entry name" value="HATPase_dom"/>
</dbReference>
<evidence type="ECO:0000313" key="12">
    <source>
        <dbReference type="EMBL" id="MCM1991656.1"/>
    </source>
</evidence>
<dbReference type="InterPro" id="IPR003661">
    <property type="entry name" value="HisK_dim/P_dom"/>
</dbReference>
<dbReference type="Pfam" id="PF02518">
    <property type="entry name" value="HATPase_c"/>
    <property type="match status" value="1"/>
</dbReference>
<keyword evidence="9" id="KW-0812">Transmembrane</keyword>
<accession>A0A9J6P887</accession>
<evidence type="ECO:0000256" key="4">
    <source>
        <dbReference type="ARBA" id="ARBA00022679"/>
    </source>
</evidence>
<feature type="domain" description="PAS" evidence="11">
    <location>
        <begin position="327"/>
        <end position="373"/>
    </location>
</feature>
<feature type="transmembrane region" description="Helical" evidence="9">
    <location>
        <begin position="6"/>
        <end position="24"/>
    </location>
</feature>
<evidence type="ECO:0000256" key="8">
    <source>
        <dbReference type="ARBA" id="ARBA00023012"/>
    </source>
</evidence>
<comment type="caution">
    <text evidence="12">The sequence shown here is derived from an EMBL/GenBank/DDBJ whole genome shotgun (WGS) entry which is preliminary data.</text>
</comment>
<dbReference type="AlphaFoldDB" id="A0A9J6P887"/>
<reference evidence="12" key="2">
    <citation type="submission" date="2021-04" db="EMBL/GenBank/DDBJ databases">
        <authorList>
            <person name="Dong X."/>
        </authorList>
    </citation>
    <scope>NUCLEOTIDE SEQUENCE</scope>
    <source>
        <strain evidence="12">ZWT</strain>
    </source>
</reference>
<dbReference type="InterPro" id="IPR036890">
    <property type="entry name" value="HATPase_C_sf"/>
</dbReference>
<gene>
    <name evidence="12" type="ORF">KDK92_18115</name>
</gene>
<dbReference type="InterPro" id="IPR004358">
    <property type="entry name" value="Sig_transdc_His_kin-like_C"/>
</dbReference>
<dbReference type="EMBL" id="JAGSOJ010000004">
    <property type="protein sequence ID" value="MCM1991656.1"/>
    <property type="molecule type" value="Genomic_DNA"/>
</dbReference>
<dbReference type="InterPro" id="IPR001638">
    <property type="entry name" value="Solute-binding_3/MltF_N"/>
</dbReference>
<evidence type="ECO:0000256" key="9">
    <source>
        <dbReference type="SAM" id="Phobius"/>
    </source>
</evidence>
<evidence type="ECO:0000313" key="13">
    <source>
        <dbReference type="Proteomes" id="UP001056429"/>
    </source>
</evidence>
<dbReference type="SMART" id="SM00387">
    <property type="entry name" value="HATPase_c"/>
    <property type="match status" value="1"/>
</dbReference>
<sequence length="676" mass="77984">MKRKSIFVTIILILFTTIFLDVYLKIEYDASIFEYLQKSHKLTNEERKWLEKHGSIIYGADQNAPPLRYVDEESKQYKGIVVDYLRALSIELGTEIEFKPLVWDQALESLKKGETDICDMYPSENRGKYYLFSDPIYNQKAVILVSKDEQDIVNYTHLKDKTIAAQSGDYVVEFLSSKVSDINYKLTVDYENAILHLREGKVDAVVGDEPVISYFVEKLGLKEHFKILDKPIYEKESILAVPKSEEMLLEILNKGIYNLNRKNTMVKIYQKWFGVSAPFIKENISEKITLIISIFITIILLASYLFYSWNKRLKEEVEKRTEELNISRADLQTTFDGLTHLMIVLNKEYNIINVNKSFCKLIKKNKKEVIGKNCRDISQNIYMDINLVIINKTFIEGKSLQNEFEYKDRIFEMSTFPLEDKIKTIDRVLVMIKDITKVKISERQLLQSNKMAAIGQLASGVAHEIRNPLGLIRNYSYILKMNKNKDEEKTEKAISVIESSVNKASDIIDNLLNFSRISSNKREEVNIRNFIVNIIKLEYKVMEKQNIRVEVECDDKIICNINQESLKHIFINLISNSIDAMTNGGVFKVACNKKDNVLIFICSDTGSGIRQEDLENIFNPFFTTKVPGKGTGLGLYVTYNEVKKLGGEIRVSSELEEGTTFYITLPLDGDDINEKK</sequence>
<evidence type="ECO:0000256" key="1">
    <source>
        <dbReference type="ARBA" id="ARBA00000085"/>
    </source>
</evidence>
<dbReference type="SUPFAM" id="SSF47384">
    <property type="entry name" value="Homodimeric domain of signal transducing histidine kinase"/>
    <property type="match status" value="1"/>
</dbReference>
<dbReference type="Gene3D" id="1.10.287.130">
    <property type="match status" value="1"/>
</dbReference>
<dbReference type="CDD" id="cd00130">
    <property type="entry name" value="PAS"/>
    <property type="match status" value="1"/>
</dbReference>
<dbReference type="SMART" id="SM00062">
    <property type="entry name" value="PBPb"/>
    <property type="match status" value="1"/>
</dbReference>
<dbReference type="PANTHER" id="PTHR43065">
    <property type="entry name" value="SENSOR HISTIDINE KINASE"/>
    <property type="match status" value="1"/>
</dbReference>
<dbReference type="Gene3D" id="3.30.450.20">
    <property type="entry name" value="PAS domain"/>
    <property type="match status" value="1"/>
</dbReference>
<dbReference type="SUPFAM" id="SSF55874">
    <property type="entry name" value="ATPase domain of HSP90 chaperone/DNA topoisomerase II/histidine kinase"/>
    <property type="match status" value="1"/>
</dbReference>
<dbReference type="Pfam" id="PF00497">
    <property type="entry name" value="SBP_bac_3"/>
    <property type="match status" value="1"/>
</dbReference>
<dbReference type="RefSeq" id="WP_250860799.1">
    <property type="nucleotide sequence ID" value="NZ_JAGSOJ010000004.1"/>
</dbReference>
<dbReference type="PROSITE" id="PS50109">
    <property type="entry name" value="HIS_KIN"/>
    <property type="match status" value="1"/>
</dbReference>
<dbReference type="InterPro" id="IPR035965">
    <property type="entry name" value="PAS-like_dom_sf"/>
</dbReference>
<dbReference type="CDD" id="cd13704">
    <property type="entry name" value="PBP2_HisK"/>
    <property type="match status" value="1"/>
</dbReference>
<dbReference type="InterPro" id="IPR000014">
    <property type="entry name" value="PAS"/>
</dbReference>
<keyword evidence="3" id="KW-0597">Phosphoprotein</keyword>
<evidence type="ECO:0000256" key="3">
    <source>
        <dbReference type="ARBA" id="ARBA00022553"/>
    </source>
</evidence>
<evidence type="ECO:0000259" key="10">
    <source>
        <dbReference type="PROSITE" id="PS50109"/>
    </source>
</evidence>
<dbReference type="InterPro" id="IPR036097">
    <property type="entry name" value="HisK_dim/P_sf"/>
</dbReference>
<evidence type="ECO:0000256" key="7">
    <source>
        <dbReference type="ARBA" id="ARBA00022840"/>
    </source>
</evidence>
<dbReference type="Pfam" id="PF00512">
    <property type="entry name" value="HisKA"/>
    <property type="match status" value="1"/>
</dbReference>
<reference evidence="12" key="1">
    <citation type="journal article" date="2021" name="mSystems">
        <title>Bacteria and Archaea Synergistically Convert Glycine Betaine to Biogenic Methane in the Formosa Cold Seep of the South China Sea.</title>
        <authorList>
            <person name="Li L."/>
            <person name="Zhang W."/>
            <person name="Zhang S."/>
            <person name="Song L."/>
            <person name="Sun Q."/>
            <person name="Zhang H."/>
            <person name="Xiang H."/>
            <person name="Dong X."/>
        </authorList>
    </citation>
    <scope>NUCLEOTIDE SEQUENCE</scope>
    <source>
        <strain evidence="12">ZWT</strain>
    </source>
</reference>
<keyword evidence="8" id="KW-0902">Two-component regulatory system</keyword>
<feature type="transmembrane region" description="Helical" evidence="9">
    <location>
        <begin position="288"/>
        <end position="309"/>
    </location>
</feature>
<dbReference type="Pfam" id="PF13426">
    <property type="entry name" value="PAS_9"/>
    <property type="match status" value="1"/>
</dbReference>
<evidence type="ECO:0000256" key="5">
    <source>
        <dbReference type="ARBA" id="ARBA00022741"/>
    </source>
</evidence>
<dbReference type="SUPFAM" id="SSF53850">
    <property type="entry name" value="Periplasmic binding protein-like II"/>
    <property type="match status" value="1"/>
</dbReference>
<keyword evidence="6" id="KW-0418">Kinase</keyword>
<dbReference type="SMART" id="SM00388">
    <property type="entry name" value="HisKA"/>
    <property type="match status" value="1"/>
</dbReference>
<feature type="domain" description="Histidine kinase" evidence="10">
    <location>
        <begin position="460"/>
        <end position="669"/>
    </location>
</feature>
<keyword evidence="4" id="KW-0808">Transferase</keyword>
<keyword evidence="9" id="KW-1133">Transmembrane helix</keyword>
<evidence type="ECO:0000256" key="2">
    <source>
        <dbReference type="ARBA" id="ARBA00012438"/>
    </source>
</evidence>
<dbReference type="InterPro" id="IPR005467">
    <property type="entry name" value="His_kinase_dom"/>
</dbReference>
<keyword evidence="13" id="KW-1185">Reference proteome</keyword>
<dbReference type="NCBIfam" id="TIGR00229">
    <property type="entry name" value="sensory_box"/>
    <property type="match status" value="1"/>
</dbReference>
<proteinExistence type="predicted"/>
<dbReference type="Gene3D" id="3.30.565.10">
    <property type="entry name" value="Histidine kinase-like ATPase, C-terminal domain"/>
    <property type="match status" value="1"/>
</dbReference>
<dbReference type="EC" id="2.7.13.3" evidence="2"/>
<dbReference type="PANTHER" id="PTHR43065:SF10">
    <property type="entry name" value="PEROXIDE STRESS-ACTIVATED HISTIDINE KINASE MAK3"/>
    <property type="match status" value="1"/>
</dbReference>